<gene>
    <name evidence="2" type="ORF">DFH07DRAFT_768137</name>
</gene>
<reference evidence="2" key="1">
    <citation type="submission" date="2023-03" db="EMBL/GenBank/DDBJ databases">
        <title>Massive genome expansion in bonnet fungi (Mycena s.s.) driven by repeated elements and novel gene families across ecological guilds.</title>
        <authorList>
            <consortium name="Lawrence Berkeley National Laboratory"/>
            <person name="Harder C.B."/>
            <person name="Miyauchi S."/>
            <person name="Viragh M."/>
            <person name="Kuo A."/>
            <person name="Thoen E."/>
            <person name="Andreopoulos B."/>
            <person name="Lu D."/>
            <person name="Skrede I."/>
            <person name="Drula E."/>
            <person name="Henrissat B."/>
            <person name="Morin E."/>
            <person name="Kohler A."/>
            <person name="Barry K."/>
            <person name="LaButti K."/>
            <person name="Morin E."/>
            <person name="Salamov A."/>
            <person name="Lipzen A."/>
            <person name="Mereny Z."/>
            <person name="Hegedus B."/>
            <person name="Baldrian P."/>
            <person name="Stursova M."/>
            <person name="Weitz H."/>
            <person name="Taylor A."/>
            <person name="Grigoriev I.V."/>
            <person name="Nagy L.G."/>
            <person name="Martin F."/>
            <person name="Kauserud H."/>
        </authorList>
    </citation>
    <scope>NUCLEOTIDE SEQUENCE</scope>
    <source>
        <strain evidence="2">CBHHK188m</strain>
    </source>
</reference>
<keyword evidence="3" id="KW-1185">Reference proteome</keyword>
<dbReference type="AlphaFoldDB" id="A0AAD7JYK0"/>
<dbReference type="EMBL" id="JARJLG010000020">
    <property type="protein sequence ID" value="KAJ7772030.1"/>
    <property type="molecule type" value="Genomic_DNA"/>
</dbReference>
<sequence>MSGPMVPDDPSRCSGREKDNSQCICKRCEAETIVEGRTLCVDCGHIKTAHPQEGKTAPMTVASLIRGYQDAGKFSGAPKASGSSGASAGSCLDTPGDKSILRKEEDIIDKAIEELIEGW</sequence>
<protein>
    <submittedName>
        <fullName evidence="2">Uncharacterized protein</fullName>
    </submittedName>
</protein>
<feature type="region of interest" description="Disordered" evidence="1">
    <location>
        <begin position="1"/>
        <end position="21"/>
    </location>
</feature>
<feature type="compositionally biased region" description="Low complexity" evidence="1">
    <location>
        <begin position="74"/>
        <end position="90"/>
    </location>
</feature>
<comment type="caution">
    <text evidence="2">The sequence shown here is derived from an EMBL/GenBank/DDBJ whole genome shotgun (WGS) entry which is preliminary data.</text>
</comment>
<dbReference type="Proteomes" id="UP001215280">
    <property type="component" value="Unassembled WGS sequence"/>
</dbReference>
<organism evidence="2 3">
    <name type="scientific">Mycena maculata</name>
    <dbReference type="NCBI Taxonomy" id="230809"/>
    <lineage>
        <taxon>Eukaryota</taxon>
        <taxon>Fungi</taxon>
        <taxon>Dikarya</taxon>
        <taxon>Basidiomycota</taxon>
        <taxon>Agaricomycotina</taxon>
        <taxon>Agaricomycetes</taxon>
        <taxon>Agaricomycetidae</taxon>
        <taxon>Agaricales</taxon>
        <taxon>Marasmiineae</taxon>
        <taxon>Mycenaceae</taxon>
        <taxon>Mycena</taxon>
    </lineage>
</organism>
<evidence type="ECO:0000256" key="1">
    <source>
        <dbReference type="SAM" id="MobiDB-lite"/>
    </source>
</evidence>
<accession>A0AAD7JYK0</accession>
<feature type="compositionally biased region" description="Basic and acidic residues" evidence="1">
    <location>
        <begin position="9"/>
        <end position="21"/>
    </location>
</feature>
<evidence type="ECO:0000313" key="3">
    <source>
        <dbReference type="Proteomes" id="UP001215280"/>
    </source>
</evidence>
<proteinExistence type="predicted"/>
<name>A0AAD7JYK0_9AGAR</name>
<evidence type="ECO:0000313" key="2">
    <source>
        <dbReference type="EMBL" id="KAJ7772030.1"/>
    </source>
</evidence>
<feature type="region of interest" description="Disordered" evidence="1">
    <location>
        <begin position="74"/>
        <end position="97"/>
    </location>
</feature>